<dbReference type="Proteomes" id="UP001231189">
    <property type="component" value="Unassembled WGS sequence"/>
</dbReference>
<evidence type="ECO:0000259" key="6">
    <source>
        <dbReference type="Pfam" id="PF00931"/>
    </source>
</evidence>
<sequence length="298" mass="32787">MPSETVSVTTGVLNPLIAKLTKLLGGDACKNLSLAREQASFLKDELSAIKPLLDKMEPLDASARNWRGRVREMCYDTENCIDDFMHNTDGAADAETSFVENMANCIEELKVLTVEAKMYKLDDGINSSHAHVVVDSPILAIRKEVAVLVGIDGPREELVRLLTDDPQIELKVVSIVGSAGSGKTTLAMQVYDEIESQFDCTTVVSASRRPDVESLLGGLLINLGMIEFSCTLELHEIIHDLREYLKDKRRPPLPLCCRCQGMPPPVPPLRRREDFLPLCAPASTESSAPYHASSPLLR</sequence>
<dbReference type="CDD" id="cd14798">
    <property type="entry name" value="RX-CC_like"/>
    <property type="match status" value="1"/>
</dbReference>
<keyword evidence="3" id="KW-0677">Repeat</keyword>
<dbReference type="PANTHER" id="PTHR19338:SF63">
    <property type="entry name" value="NB-ARC DOMAIN-CONTAINING PROTEIN"/>
    <property type="match status" value="1"/>
</dbReference>
<keyword evidence="9" id="KW-1185">Reference proteome</keyword>
<dbReference type="InterPro" id="IPR027417">
    <property type="entry name" value="P-loop_NTPase"/>
</dbReference>
<evidence type="ECO:0000256" key="1">
    <source>
        <dbReference type="ARBA" id="ARBA00008894"/>
    </source>
</evidence>
<dbReference type="Gene3D" id="3.40.50.300">
    <property type="entry name" value="P-loop containing nucleotide triphosphate hydrolases"/>
    <property type="match status" value="1"/>
</dbReference>
<dbReference type="InterPro" id="IPR038005">
    <property type="entry name" value="RX-like_CC"/>
</dbReference>
<accession>A0AAD8VP48</accession>
<dbReference type="EMBL" id="JAUUTY010000006">
    <property type="protein sequence ID" value="KAK1613954.1"/>
    <property type="molecule type" value="Genomic_DNA"/>
</dbReference>
<dbReference type="Gene3D" id="1.20.5.4130">
    <property type="match status" value="1"/>
</dbReference>
<evidence type="ECO:0000313" key="9">
    <source>
        <dbReference type="Proteomes" id="UP001231189"/>
    </source>
</evidence>
<dbReference type="SUPFAM" id="SSF52540">
    <property type="entry name" value="P-loop containing nucleoside triphosphate hydrolases"/>
    <property type="match status" value="1"/>
</dbReference>
<comment type="similarity">
    <text evidence="1">Belongs to the disease resistance NB-LRR family.</text>
</comment>
<keyword evidence="2" id="KW-0433">Leucine-rich repeat</keyword>
<keyword evidence="4" id="KW-0547">Nucleotide-binding</keyword>
<proteinExistence type="inferred from homology"/>
<evidence type="ECO:0000259" key="7">
    <source>
        <dbReference type="Pfam" id="PF18052"/>
    </source>
</evidence>
<name>A0AAD8VP48_LOLMU</name>
<evidence type="ECO:0000256" key="4">
    <source>
        <dbReference type="ARBA" id="ARBA00022741"/>
    </source>
</evidence>
<dbReference type="PANTHER" id="PTHR19338">
    <property type="entry name" value="TRANSLOCASE OF INNER MITOCHONDRIAL MEMBRANE 13 HOMOLOG"/>
    <property type="match status" value="1"/>
</dbReference>
<protein>
    <submittedName>
        <fullName evidence="8">Uncharacterized protein</fullName>
    </submittedName>
</protein>
<keyword evidence="5" id="KW-0611">Plant defense</keyword>
<dbReference type="Pfam" id="PF18052">
    <property type="entry name" value="Rx_N"/>
    <property type="match status" value="1"/>
</dbReference>
<dbReference type="GO" id="GO:0043531">
    <property type="term" value="F:ADP binding"/>
    <property type="evidence" value="ECO:0007669"/>
    <property type="project" value="InterPro"/>
</dbReference>
<dbReference type="InterPro" id="IPR002182">
    <property type="entry name" value="NB-ARC"/>
</dbReference>
<evidence type="ECO:0000256" key="5">
    <source>
        <dbReference type="ARBA" id="ARBA00022821"/>
    </source>
</evidence>
<dbReference type="AlphaFoldDB" id="A0AAD8VP48"/>
<organism evidence="8 9">
    <name type="scientific">Lolium multiflorum</name>
    <name type="common">Italian ryegrass</name>
    <name type="synonym">Lolium perenne subsp. multiflorum</name>
    <dbReference type="NCBI Taxonomy" id="4521"/>
    <lineage>
        <taxon>Eukaryota</taxon>
        <taxon>Viridiplantae</taxon>
        <taxon>Streptophyta</taxon>
        <taxon>Embryophyta</taxon>
        <taxon>Tracheophyta</taxon>
        <taxon>Spermatophyta</taxon>
        <taxon>Magnoliopsida</taxon>
        <taxon>Liliopsida</taxon>
        <taxon>Poales</taxon>
        <taxon>Poaceae</taxon>
        <taxon>BOP clade</taxon>
        <taxon>Pooideae</taxon>
        <taxon>Poodae</taxon>
        <taxon>Poeae</taxon>
        <taxon>Poeae Chloroplast Group 2 (Poeae type)</taxon>
        <taxon>Loliodinae</taxon>
        <taxon>Loliinae</taxon>
        <taxon>Lolium</taxon>
    </lineage>
</organism>
<evidence type="ECO:0000313" key="8">
    <source>
        <dbReference type="EMBL" id="KAK1613954.1"/>
    </source>
</evidence>
<comment type="caution">
    <text evidence="8">The sequence shown here is derived from an EMBL/GenBank/DDBJ whole genome shotgun (WGS) entry which is preliminary data.</text>
</comment>
<dbReference type="GO" id="GO:0006952">
    <property type="term" value="P:defense response"/>
    <property type="evidence" value="ECO:0007669"/>
    <property type="project" value="UniProtKB-KW"/>
</dbReference>
<evidence type="ECO:0000256" key="3">
    <source>
        <dbReference type="ARBA" id="ARBA00022737"/>
    </source>
</evidence>
<dbReference type="InterPro" id="IPR041118">
    <property type="entry name" value="Rx_N"/>
</dbReference>
<gene>
    <name evidence="8" type="ORF">QYE76_019471</name>
</gene>
<feature type="domain" description="NB-ARC" evidence="6">
    <location>
        <begin position="160"/>
        <end position="249"/>
    </location>
</feature>
<dbReference type="Pfam" id="PF00931">
    <property type="entry name" value="NB-ARC"/>
    <property type="match status" value="1"/>
</dbReference>
<evidence type="ECO:0000256" key="2">
    <source>
        <dbReference type="ARBA" id="ARBA00022614"/>
    </source>
</evidence>
<feature type="domain" description="Disease resistance N-terminal" evidence="7">
    <location>
        <begin position="12"/>
        <end position="91"/>
    </location>
</feature>
<reference evidence="8" key="1">
    <citation type="submission" date="2023-07" db="EMBL/GenBank/DDBJ databases">
        <title>A chromosome-level genome assembly of Lolium multiflorum.</title>
        <authorList>
            <person name="Chen Y."/>
            <person name="Copetti D."/>
            <person name="Kolliker R."/>
            <person name="Studer B."/>
        </authorList>
    </citation>
    <scope>NUCLEOTIDE SEQUENCE</scope>
    <source>
        <strain evidence="8">02402/16</strain>
        <tissue evidence="8">Leaf</tissue>
    </source>
</reference>